<evidence type="ECO:0000313" key="3">
    <source>
        <dbReference type="EMBL" id="CAF0865673.1"/>
    </source>
</evidence>
<evidence type="ECO:0000313" key="6">
    <source>
        <dbReference type="Proteomes" id="UP000663870"/>
    </source>
</evidence>
<evidence type="ECO:0000256" key="1">
    <source>
        <dbReference type="SAM" id="MobiDB-lite"/>
    </source>
</evidence>
<evidence type="ECO:0000313" key="4">
    <source>
        <dbReference type="EMBL" id="CAF1036079.1"/>
    </source>
</evidence>
<keyword evidence="2" id="KW-0812">Transmembrane</keyword>
<feature type="transmembrane region" description="Helical" evidence="2">
    <location>
        <begin position="602"/>
        <end position="621"/>
    </location>
</feature>
<evidence type="ECO:0000256" key="2">
    <source>
        <dbReference type="SAM" id="Phobius"/>
    </source>
</evidence>
<proteinExistence type="predicted"/>
<feature type="transmembrane region" description="Helical" evidence="2">
    <location>
        <begin position="573"/>
        <end position="590"/>
    </location>
</feature>
<feature type="region of interest" description="Disordered" evidence="1">
    <location>
        <begin position="638"/>
        <end position="672"/>
    </location>
</feature>
<dbReference type="Proteomes" id="UP000663870">
    <property type="component" value="Unassembled WGS sequence"/>
</dbReference>
<keyword evidence="2" id="KW-0472">Membrane</keyword>
<accession>A0A813XIC9</accession>
<sequence>MGNRSVRTQGDNLATYGASYDPYYGYEGIENYGSIYQPTAGEYPFGYGITDELLMTTLGSPLGGPCVLGPQGLGAYGYMYSASFNPMLEPGLSRSKVRLIYIPNYAVAEFQNLFQQGSASFANPFVGGYGGFGIPQMMPQIPMLQGSMFQMGSNCWSMSFQLPSMGPQFSFGIPCPPPMIQPVMSQMPMSYPMVMPQMLSIATPSMPYSSQAVPMVPQQIAYPPQFPIIPQQQICPQSIPGNFGGVPSYGGFGQGLPLGGSFNNYAAFSSIGGNILSNFSGIDQPGFGQSAFAAYGGFGQLPYGGFSQPGFGQSALAAYGGFGQLPYGGFSQPGFGQSALAAYGGSGQLPYGGFSQPGFGQSAFAVYGDFGQLPYGGFSQPGFGQSAFAAYGGFSQPRFGQSAFAAYGDFGQLPYGGFSQPGFGQSAFAAYGGFGQLPYGGFSQPGFGGFNQLSYSGYGQPGFARYGQYESLSYYQPGFASYSQQPFGNINQLGFGGFSQAQPQFGGIYPQQLSYNAFPQQSFSYFPGANINLSSGLPLCNSLFQPGIFPTASNFSPISHAQLGSFSGGSGRISILFSTFILIFILLSITTKLSIKSINRTMVRLFHFIFVMLIGLSIVIAKNDIKFRNIQQKRFSRSNEHTHTLHGQKQQGTQWNGGETTVESLSPSPPPSPEEIACLAACQYCVEDYPIESSKQKTANNCGPMCDCADSCFHMSVQQVGKLYGQNAKTDYGKECWWRTYTEMLGNVLFSA</sequence>
<comment type="caution">
    <text evidence="3">The sequence shown here is derived from an EMBL/GenBank/DDBJ whole genome shotgun (WGS) entry which is preliminary data.</text>
</comment>
<organism evidence="3 5">
    <name type="scientific">Rotaria sordida</name>
    <dbReference type="NCBI Taxonomy" id="392033"/>
    <lineage>
        <taxon>Eukaryota</taxon>
        <taxon>Metazoa</taxon>
        <taxon>Spiralia</taxon>
        <taxon>Gnathifera</taxon>
        <taxon>Rotifera</taxon>
        <taxon>Eurotatoria</taxon>
        <taxon>Bdelloidea</taxon>
        <taxon>Philodinida</taxon>
        <taxon>Philodinidae</taxon>
        <taxon>Rotaria</taxon>
    </lineage>
</organism>
<protein>
    <submittedName>
        <fullName evidence="3">Uncharacterized protein</fullName>
    </submittedName>
</protein>
<dbReference type="AlphaFoldDB" id="A0A813XIC9"/>
<dbReference type="EMBL" id="CAJNOH010000098">
    <property type="protein sequence ID" value="CAF0865673.1"/>
    <property type="molecule type" value="Genomic_DNA"/>
</dbReference>
<name>A0A813XIC9_9BILA</name>
<gene>
    <name evidence="4" type="ORF">JXQ802_LOCUS15900</name>
    <name evidence="3" type="ORF">PYM288_LOCUS7777</name>
</gene>
<keyword evidence="6" id="KW-1185">Reference proteome</keyword>
<evidence type="ECO:0000313" key="5">
    <source>
        <dbReference type="Proteomes" id="UP000663854"/>
    </source>
</evidence>
<dbReference type="EMBL" id="CAJNOL010000376">
    <property type="protein sequence ID" value="CAF1036079.1"/>
    <property type="molecule type" value="Genomic_DNA"/>
</dbReference>
<reference evidence="3" key="1">
    <citation type="submission" date="2021-02" db="EMBL/GenBank/DDBJ databases">
        <authorList>
            <person name="Nowell W R."/>
        </authorList>
    </citation>
    <scope>NUCLEOTIDE SEQUENCE</scope>
</reference>
<keyword evidence="2" id="KW-1133">Transmembrane helix</keyword>
<feature type="compositionally biased region" description="Polar residues" evidence="1">
    <location>
        <begin position="645"/>
        <end position="662"/>
    </location>
</feature>
<dbReference type="Proteomes" id="UP000663854">
    <property type="component" value="Unassembled WGS sequence"/>
</dbReference>